<gene>
    <name evidence="2" type="ORF">VOI36_24740</name>
</gene>
<evidence type="ECO:0000313" key="2">
    <source>
        <dbReference type="EMBL" id="MEN2473125.1"/>
    </source>
</evidence>
<keyword evidence="3" id="KW-1185">Reference proteome</keyword>
<reference evidence="2 3" key="1">
    <citation type="submission" date="2024-05" db="EMBL/GenBank/DDBJ databases">
        <title>Burkholderia sp. Nov. a novel bacteria isolated from rhizosphere soil of Camellia sinensis.</title>
        <authorList>
            <person name="Dong Y."/>
        </authorList>
    </citation>
    <scope>NUCLEOTIDE SEQUENCE [LARGE SCALE GENOMIC DNA]</scope>
    <source>
        <strain evidence="2 3">GS2Y</strain>
    </source>
</reference>
<name>A0ABU9WQS8_9BURK</name>
<accession>A0ABU9WQS8</accession>
<dbReference type="RefSeq" id="WP_343493801.1">
    <property type="nucleotide sequence ID" value="NZ_JBCPYA010000011.1"/>
</dbReference>
<sequence>MRYETLIRILDQIRSEAPSQQSSRYRPDHTDIEKINQARARAFIHLYMKVMFGISDFSMRERTITDASGDGGIDGYHIDTETKIIYLIQSKFRINEKNFESKEIELEELLMMDISRIMEGEAVDETGVEYNGKIKQLQREISSLPDVGRFSYRIIILANLENITPARLKKLTDGYAAEVFNFERTYEELVFPVITGTYYTASDIVIPIDLSNKNAGSKISYNVSTKYGECEITALFVPTIEVARLMDKYRNSILKYNPRSYLEFEGHAVNESIRDTIVQSDTNEFSLFNNGITMLSDETNINEKIGQKNKAQLWIKNPQIINGGQTSFTLSRILSENPEKAEEVFRNKEVLLKVITLFDSESHTAKLELIDEISNATNKQTPVINADRFANEQFHIKVQHLVFERYGLLYERKRGEFSAGINDGYVDSKKVVERNLFWRVYYAANGQIDRGSERRLFKKNKFSDVDINVFGNFDRAAAGLGLLAALRGKGGAHQPRDQNIYAKIFLYVELFFGADSESSAEHTEQNIALLEQRWSEFGQRQIEKFGPKRRAYIDNQTGEAKIRILDVKFEYSPSFRVDLLRFIAEMKRAAGASAVVVDTPQ</sequence>
<dbReference type="Pfam" id="PF10592">
    <property type="entry name" value="AIPR"/>
    <property type="match status" value="1"/>
</dbReference>
<protein>
    <submittedName>
        <fullName evidence="2">AIPR family protein</fullName>
    </submittedName>
</protein>
<evidence type="ECO:0000313" key="3">
    <source>
        <dbReference type="Proteomes" id="UP001466933"/>
    </source>
</evidence>
<dbReference type="EMBL" id="JBCPYA010000011">
    <property type="protein sequence ID" value="MEN2473125.1"/>
    <property type="molecule type" value="Genomic_DNA"/>
</dbReference>
<evidence type="ECO:0000259" key="1">
    <source>
        <dbReference type="Pfam" id="PF10592"/>
    </source>
</evidence>
<dbReference type="Proteomes" id="UP001466933">
    <property type="component" value="Unassembled WGS sequence"/>
</dbReference>
<proteinExistence type="predicted"/>
<comment type="caution">
    <text evidence="2">The sequence shown here is derived from an EMBL/GenBank/DDBJ whole genome shotgun (WGS) entry which is preliminary data.</text>
</comment>
<organism evidence="2 3">
    <name type="scientific">Burkholderia theae</name>
    <dbReference type="NCBI Taxonomy" id="3143496"/>
    <lineage>
        <taxon>Bacteria</taxon>
        <taxon>Pseudomonadati</taxon>
        <taxon>Pseudomonadota</taxon>
        <taxon>Betaproteobacteria</taxon>
        <taxon>Burkholderiales</taxon>
        <taxon>Burkholderiaceae</taxon>
        <taxon>Burkholderia</taxon>
    </lineage>
</organism>
<dbReference type="InterPro" id="IPR018891">
    <property type="entry name" value="AIPR_C"/>
</dbReference>
<feature type="domain" description="Abortive phage infection protein C-terminal" evidence="1">
    <location>
        <begin position="255"/>
        <end position="420"/>
    </location>
</feature>